<feature type="region of interest" description="Disordered" evidence="1">
    <location>
        <begin position="476"/>
        <end position="541"/>
    </location>
</feature>
<proteinExistence type="predicted"/>
<organism evidence="2 3">
    <name type="scientific">Myodes glareolus</name>
    <name type="common">Bank vole</name>
    <name type="synonym">Clethrionomys glareolus</name>
    <dbReference type="NCBI Taxonomy" id="447135"/>
    <lineage>
        <taxon>Eukaryota</taxon>
        <taxon>Metazoa</taxon>
        <taxon>Chordata</taxon>
        <taxon>Craniata</taxon>
        <taxon>Vertebrata</taxon>
        <taxon>Euteleostomi</taxon>
        <taxon>Mammalia</taxon>
        <taxon>Eutheria</taxon>
        <taxon>Euarchontoglires</taxon>
        <taxon>Glires</taxon>
        <taxon>Rodentia</taxon>
        <taxon>Myomorpha</taxon>
        <taxon>Muroidea</taxon>
        <taxon>Cricetidae</taxon>
        <taxon>Arvicolinae</taxon>
        <taxon>Myodes</taxon>
    </lineage>
</organism>
<feature type="compositionally biased region" description="Polar residues" evidence="1">
    <location>
        <begin position="357"/>
        <end position="373"/>
    </location>
</feature>
<dbReference type="AlphaFoldDB" id="A0AAW0I5V9"/>
<dbReference type="EMBL" id="JBBHLL010000212">
    <property type="protein sequence ID" value="KAK7809793.1"/>
    <property type="molecule type" value="Genomic_DNA"/>
</dbReference>
<feature type="region of interest" description="Disordered" evidence="1">
    <location>
        <begin position="357"/>
        <end position="376"/>
    </location>
</feature>
<evidence type="ECO:0000313" key="2">
    <source>
        <dbReference type="EMBL" id="KAK7809793.1"/>
    </source>
</evidence>
<comment type="caution">
    <text evidence="2">The sequence shown here is derived from an EMBL/GenBank/DDBJ whole genome shotgun (WGS) entry which is preliminary data.</text>
</comment>
<evidence type="ECO:0000313" key="3">
    <source>
        <dbReference type="Proteomes" id="UP001488838"/>
    </source>
</evidence>
<name>A0AAW0I5V9_MYOGA</name>
<protein>
    <submittedName>
        <fullName evidence="2">Uncharacterized protein</fullName>
    </submittedName>
</protein>
<sequence length="541" mass="59818">MQMKTIYESKNAEEMLDDIDVGLNPQYGIFLVRRPIDVCSQSLQQQLPPEKSTGINSTNVFTSQNSKEVHLEEKKIAAASESELSLTLINFAMNTYSINSGAKWKTENQLMDTQTFASMNMLVFDCVKMKLNASFPTTGCQKLENECKLCALYKECMTIEVAADILAEEWKVYIQLGRICWDLKEMAESESFLNSLQKMMYTNTLPIVRKSLIKEDKEPRTKAPKIQYHITTAVAGTLNTERIQNDTQTKFHAYYHSLCTLVYDDRCSYNMQFKVIPGQSQGVCYKEHSSRRDSLGLPSLEAMGFPAALSAVGGPATAELRGGEATGAFKIRPHPVIHHHGRGRRCCWMDTLALGNSHSDSSSRHQGNGSNDGNAREATRTFGLTACETTCTSGFTDYETARAFSFTALGPALTPGFTACVAHSRGKKKRKFESTANRTHLLGVSGKDHNDLVKMLAVMIRRLFLLNYHFPAQNPPVTSQGAGEQAPQCPHPLRQPHECQAQAQPACHQSHLGAEATSSDAQAQDDDEEPLPLATAVASRA</sequence>
<keyword evidence="3" id="KW-1185">Reference proteome</keyword>
<gene>
    <name evidence="2" type="ORF">U0070_008443</name>
</gene>
<accession>A0AAW0I5V9</accession>
<dbReference type="Proteomes" id="UP001488838">
    <property type="component" value="Unassembled WGS sequence"/>
</dbReference>
<reference evidence="2 3" key="1">
    <citation type="journal article" date="2023" name="bioRxiv">
        <title>Conserved and derived expression patterns and positive selection on dental genes reveal complex evolutionary context of ever-growing rodent molars.</title>
        <authorList>
            <person name="Calamari Z.T."/>
            <person name="Song A."/>
            <person name="Cohen E."/>
            <person name="Akter M."/>
            <person name="Roy R.D."/>
            <person name="Hallikas O."/>
            <person name="Christensen M.M."/>
            <person name="Li P."/>
            <person name="Marangoni P."/>
            <person name="Jernvall J."/>
            <person name="Klein O.D."/>
        </authorList>
    </citation>
    <scope>NUCLEOTIDE SEQUENCE [LARGE SCALE GENOMIC DNA]</scope>
    <source>
        <strain evidence="2">V071</strain>
    </source>
</reference>
<evidence type="ECO:0000256" key="1">
    <source>
        <dbReference type="SAM" id="MobiDB-lite"/>
    </source>
</evidence>